<dbReference type="SUPFAM" id="SSF53254">
    <property type="entry name" value="Phosphoglycerate mutase-like"/>
    <property type="match status" value="1"/>
</dbReference>
<dbReference type="PANTHER" id="PTHR48100">
    <property type="entry name" value="BROAD-SPECIFICITY PHOSPHATASE YOR283W-RELATED"/>
    <property type="match status" value="1"/>
</dbReference>
<dbReference type="PANTHER" id="PTHR48100:SF62">
    <property type="entry name" value="GLUCOSYL-3-PHOSPHOGLYCERATE PHOSPHATASE"/>
    <property type="match status" value="1"/>
</dbReference>
<name>Q2JDN0_FRACC</name>
<reference evidence="4 5" key="1">
    <citation type="journal article" date="2007" name="Genome Res.">
        <title>Genome characteristics of facultatively symbiotic Frankia sp. strains reflect host range and host plant biogeography.</title>
        <authorList>
            <person name="Normand P."/>
            <person name="Lapierre P."/>
            <person name="Tisa L.S."/>
            <person name="Gogarten J.P."/>
            <person name="Alloisio N."/>
            <person name="Bagnarol E."/>
            <person name="Bassi C.A."/>
            <person name="Berry A.M."/>
            <person name="Bickhart D.M."/>
            <person name="Choisne N."/>
            <person name="Couloux A."/>
            <person name="Cournoyer B."/>
            <person name="Cruveiller S."/>
            <person name="Daubin V."/>
            <person name="Demange N."/>
            <person name="Francino M.P."/>
            <person name="Goltsman E."/>
            <person name="Huang Y."/>
            <person name="Kopp O.R."/>
            <person name="Labarre L."/>
            <person name="Lapidus A."/>
            <person name="Lavire C."/>
            <person name="Marechal J."/>
            <person name="Martinez M."/>
            <person name="Mastronunzio J.E."/>
            <person name="Mullin B.C."/>
            <person name="Niemann J."/>
            <person name="Pujic P."/>
            <person name="Rawnsley T."/>
            <person name="Rouy Z."/>
            <person name="Schenowitz C."/>
            <person name="Sellstedt A."/>
            <person name="Tavares F."/>
            <person name="Tomkins J.P."/>
            <person name="Vallenet D."/>
            <person name="Valverde C."/>
            <person name="Wall L.G."/>
            <person name="Wang Y."/>
            <person name="Medigue C."/>
            <person name="Benson D.R."/>
        </authorList>
    </citation>
    <scope>NUCLEOTIDE SEQUENCE [LARGE SCALE GENOMIC DNA]</scope>
    <source>
        <strain evidence="5">DSM 45818 / CECT 9043 / CcI3</strain>
    </source>
</reference>
<feature type="binding site" evidence="2">
    <location>
        <begin position="7"/>
        <end position="14"/>
    </location>
    <ligand>
        <name>substrate</name>
    </ligand>
</feature>
<evidence type="ECO:0000313" key="5">
    <source>
        <dbReference type="Proteomes" id="UP000001937"/>
    </source>
</evidence>
<dbReference type="KEGG" id="fra:Francci3_1234"/>
<dbReference type="CDD" id="cd07067">
    <property type="entry name" value="HP_PGM_like"/>
    <property type="match status" value="1"/>
</dbReference>
<dbReference type="Pfam" id="PF00300">
    <property type="entry name" value="His_Phos_1"/>
    <property type="match status" value="1"/>
</dbReference>
<feature type="active site" description="Tele-phosphohistidine intermediate" evidence="1">
    <location>
        <position position="8"/>
    </location>
</feature>
<dbReference type="InterPro" id="IPR029033">
    <property type="entry name" value="His_PPase_superfam"/>
</dbReference>
<feature type="binding site" evidence="2">
    <location>
        <begin position="103"/>
        <end position="104"/>
    </location>
    <ligand>
        <name>substrate</name>
    </ligand>
</feature>
<evidence type="ECO:0000256" key="1">
    <source>
        <dbReference type="PIRSR" id="PIRSR613078-1"/>
    </source>
</evidence>
<dbReference type="GO" id="GO:0016791">
    <property type="term" value="F:phosphatase activity"/>
    <property type="evidence" value="ECO:0007669"/>
    <property type="project" value="TreeGrafter"/>
</dbReference>
<feature type="active site" description="Proton donor/acceptor" evidence="1">
    <location>
        <position position="77"/>
    </location>
</feature>
<dbReference type="EMBL" id="CP000249">
    <property type="protein sequence ID" value="ABD10612.1"/>
    <property type="molecule type" value="Genomic_DNA"/>
</dbReference>
<gene>
    <name evidence="4" type="ordered locus">Francci3_1234</name>
</gene>
<dbReference type="GO" id="GO:0005737">
    <property type="term" value="C:cytoplasm"/>
    <property type="evidence" value="ECO:0007669"/>
    <property type="project" value="TreeGrafter"/>
</dbReference>
<evidence type="ECO:0000313" key="4">
    <source>
        <dbReference type="EMBL" id="ABD10612.1"/>
    </source>
</evidence>
<organism evidence="4 5">
    <name type="scientific">Frankia casuarinae (strain DSM 45818 / CECT 9043 / HFP020203 / CcI3)</name>
    <dbReference type="NCBI Taxonomy" id="106370"/>
    <lineage>
        <taxon>Bacteria</taxon>
        <taxon>Bacillati</taxon>
        <taxon>Actinomycetota</taxon>
        <taxon>Actinomycetes</taxon>
        <taxon>Frankiales</taxon>
        <taxon>Frankiaceae</taxon>
        <taxon>Frankia</taxon>
    </lineage>
</organism>
<dbReference type="PhylomeDB" id="Q2JDN0"/>
<dbReference type="SMART" id="SM00855">
    <property type="entry name" value="PGAM"/>
    <property type="match status" value="1"/>
</dbReference>
<dbReference type="InterPro" id="IPR050275">
    <property type="entry name" value="PGM_Phosphatase"/>
</dbReference>
<feature type="binding site" evidence="2">
    <location>
        <position position="57"/>
    </location>
    <ligand>
        <name>substrate</name>
    </ligand>
</feature>
<dbReference type="Gene3D" id="3.40.50.1240">
    <property type="entry name" value="Phosphoglycerate mutase-like"/>
    <property type="match status" value="1"/>
</dbReference>
<dbReference type="AlphaFoldDB" id="Q2JDN0"/>
<protein>
    <submittedName>
        <fullName evidence="4">Phosphoglycerate mutase</fullName>
    </submittedName>
</protein>
<dbReference type="HOGENOM" id="CLU_033323_9_5_11"/>
<evidence type="ECO:0000256" key="2">
    <source>
        <dbReference type="PIRSR" id="PIRSR613078-2"/>
    </source>
</evidence>
<dbReference type="InterPro" id="IPR013078">
    <property type="entry name" value="His_Pase_superF_clade-1"/>
</dbReference>
<feature type="region of interest" description="Disordered" evidence="3">
    <location>
        <begin position="212"/>
        <end position="232"/>
    </location>
</feature>
<dbReference type="OrthoDB" id="4697614at2"/>
<proteinExistence type="predicted"/>
<accession>Q2JDN0</accession>
<dbReference type="RefSeq" id="WP_011435678.1">
    <property type="nucleotide sequence ID" value="NC_007777.1"/>
</dbReference>
<dbReference type="Proteomes" id="UP000001937">
    <property type="component" value="Chromosome"/>
</dbReference>
<dbReference type="eggNOG" id="COG0406">
    <property type="taxonomic scope" value="Bacteria"/>
</dbReference>
<sequence>MRLLLWRHGRTTWNDVGRFQGHADPPLDATGRAQVAAVAPVIQAMRPELVVSSDLQRCRDTAAALGVPFRSDARLREIDLGAWSGLTAAEAAQRFPAEDRAWRRGDDVPRGGGETYRQVAERAGTVFDEVRAEGFPAEWDGLVVFVLHGGTARSLIGHVLGLPPEFWWHFGPLANCRWSVLRLVEGGFRLVEHNAGPLAGKVGTAGSGLTETLLPSQGAPTAADTEPVHLPK</sequence>
<evidence type="ECO:0000256" key="3">
    <source>
        <dbReference type="SAM" id="MobiDB-lite"/>
    </source>
</evidence>
<dbReference type="STRING" id="106370.Francci3_1234"/>
<keyword evidence="5" id="KW-1185">Reference proteome</keyword>